<gene>
    <name evidence="8" type="ORF">MIND_01340000</name>
</gene>
<evidence type="ECO:0000313" key="9">
    <source>
        <dbReference type="Proteomes" id="UP000636479"/>
    </source>
</evidence>
<keyword evidence="5 7" id="KW-0472">Membrane</keyword>
<dbReference type="EMBL" id="JACAZF010000015">
    <property type="protein sequence ID" value="KAF7290263.1"/>
    <property type="molecule type" value="Genomic_DNA"/>
</dbReference>
<feature type="transmembrane region" description="Helical" evidence="7">
    <location>
        <begin position="62"/>
        <end position="88"/>
    </location>
</feature>
<feature type="transmembrane region" description="Helical" evidence="7">
    <location>
        <begin position="465"/>
        <end position="498"/>
    </location>
</feature>
<accession>A0A8H6S0C4</accession>
<evidence type="ECO:0000256" key="6">
    <source>
        <dbReference type="SAM" id="MobiDB-lite"/>
    </source>
</evidence>
<feature type="transmembrane region" description="Helical" evidence="7">
    <location>
        <begin position="30"/>
        <end position="50"/>
    </location>
</feature>
<dbReference type="RefSeq" id="XP_037213841.1">
    <property type="nucleotide sequence ID" value="XM_037369845.1"/>
</dbReference>
<dbReference type="AlphaFoldDB" id="A0A8H6S0C4"/>
<organism evidence="8 9">
    <name type="scientific">Mycena indigotica</name>
    <dbReference type="NCBI Taxonomy" id="2126181"/>
    <lineage>
        <taxon>Eukaryota</taxon>
        <taxon>Fungi</taxon>
        <taxon>Dikarya</taxon>
        <taxon>Basidiomycota</taxon>
        <taxon>Agaricomycotina</taxon>
        <taxon>Agaricomycetes</taxon>
        <taxon>Agaricomycetidae</taxon>
        <taxon>Agaricales</taxon>
        <taxon>Marasmiineae</taxon>
        <taxon>Mycenaceae</taxon>
        <taxon>Mycena</taxon>
    </lineage>
</organism>
<protein>
    <submittedName>
        <fullName evidence="8">Multidrug resistance-associated ABC transporter protein</fullName>
    </submittedName>
</protein>
<dbReference type="GO" id="GO:0042626">
    <property type="term" value="F:ATPase-coupled transmembrane transporter activity"/>
    <property type="evidence" value="ECO:0007669"/>
    <property type="project" value="TreeGrafter"/>
</dbReference>
<dbReference type="GO" id="GO:0005524">
    <property type="term" value="F:ATP binding"/>
    <property type="evidence" value="ECO:0007669"/>
    <property type="project" value="UniProtKB-KW"/>
</dbReference>
<dbReference type="Proteomes" id="UP000636479">
    <property type="component" value="Unassembled WGS sequence"/>
</dbReference>
<feature type="transmembrane region" description="Helical" evidence="7">
    <location>
        <begin position="168"/>
        <end position="186"/>
    </location>
</feature>
<feature type="transmembrane region" description="Helical" evidence="7">
    <location>
        <begin position="206"/>
        <end position="223"/>
    </location>
</feature>
<dbReference type="Gene3D" id="1.20.1560.10">
    <property type="entry name" value="ABC transporter type 1, transmembrane domain"/>
    <property type="match status" value="1"/>
</dbReference>
<dbReference type="PANTHER" id="PTHR24223:SF356">
    <property type="entry name" value="ATP-BINDING CASSETTE TRANSPORTER ABC4"/>
    <property type="match status" value="1"/>
</dbReference>
<name>A0A8H6S0C4_9AGAR</name>
<evidence type="ECO:0000256" key="2">
    <source>
        <dbReference type="ARBA" id="ARBA00022741"/>
    </source>
</evidence>
<comment type="caution">
    <text evidence="8">The sequence shown here is derived from an EMBL/GenBank/DDBJ whole genome shotgun (WGS) entry which is preliminary data.</text>
</comment>
<keyword evidence="2" id="KW-0547">Nucleotide-binding</keyword>
<dbReference type="GeneID" id="59352361"/>
<keyword evidence="1 7" id="KW-0812">Transmembrane</keyword>
<evidence type="ECO:0000256" key="3">
    <source>
        <dbReference type="ARBA" id="ARBA00022840"/>
    </source>
</evidence>
<feature type="transmembrane region" description="Helical" evidence="7">
    <location>
        <begin position="100"/>
        <end position="118"/>
    </location>
</feature>
<dbReference type="SUPFAM" id="SSF90123">
    <property type="entry name" value="ABC transporter transmembrane region"/>
    <property type="match status" value="1"/>
</dbReference>
<keyword evidence="3" id="KW-0067">ATP-binding</keyword>
<feature type="region of interest" description="Disordered" evidence="6">
    <location>
        <begin position="369"/>
        <end position="438"/>
    </location>
</feature>
<evidence type="ECO:0000256" key="1">
    <source>
        <dbReference type="ARBA" id="ARBA00022692"/>
    </source>
</evidence>
<dbReference type="OrthoDB" id="6500128at2759"/>
<proteinExistence type="predicted"/>
<dbReference type="InterPro" id="IPR050173">
    <property type="entry name" value="ABC_transporter_C-like"/>
</dbReference>
<keyword evidence="9" id="KW-1185">Reference proteome</keyword>
<reference evidence="8" key="1">
    <citation type="submission" date="2020-05" db="EMBL/GenBank/DDBJ databases">
        <title>Mycena genomes resolve the evolution of fungal bioluminescence.</title>
        <authorList>
            <person name="Tsai I.J."/>
        </authorList>
    </citation>
    <scope>NUCLEOTIDE SEQUENCE</scope>
    <source>
        <strain evidence="8">171206Taipei</strain>
    </source>
</reference>
<sequence length="515" mass="56866">MDLSFAIPQAVLRHVAFRHALGDDDALLRLPVYAAAVSASVLLVQTAVAFRYRGGSTGATPAIGWGAILAWRVTRFVAAAAALGLSVAVGIDEGDTWQEVLLGTGPYLYATFLSFFTLDPRKYRQRLVRHANFILFAASALYICRDVMPLATFTQEPLDRGAKMMAKIALVFFSGLVVPLFTPRLYTPVDPSNPQKELNPEQTASVFSFALYFFLDTIIFAAYRQKEVPEDQLYALCDTDGAEHLKQRSFKFLDVFSGAKQRHPFFGLMRVYWREFATLFALVVVRCLANYTGPFAMNRLLLYIETRDQPESHVVRPWVWIALVAGGPLIGALAFQAYIFVNTRTLVWTESVVTQLVFAHSLRIRVKADSRDDEPATTEQQPVAGEAASESGSTSSEGDAESTTIQPSSASVRSSSSSSAAQKDGDQKTADKKAEEKGQSMVGKINNLVTTDLGNITDSRDFIDLFLYIPLQLVIGIYFLYVLLGWSVWVGVASIVLLAPFPGYNYTTYFSTHVV</sequence>
<keyword evidence="4 7" id="KW-1133">Transmembrane helix</keyword>
<dbReference type="InterPro" id="IPR036640">
    <property type="entry name" value="ABC1_TM_sf"/>
</dbReference>
<evidence type="ECO:0000256" key="4">
    <source>
        <dbReference type="ARBA" id="ARBA00022989"/>
    </source>
</evidence>
<feature type="compositionally biased region" description="Low complexity" evidence="6">
    <location>
        <begin position="384"/>
        <end position="421"/>
    </location>
</feature>
<feature type="compositionally biased region" description="Basic and acidic residues" evidence="6">
    <location>
        <begin position="423"/>
        <end position="438"/>
    </location>
</feature>
<dbReference type="GO" id="GO:0016020">
    <property type="term" value="C:membrane"/>
    <property type="evidence" value="ECO:0007669"/>
    <property type="project" value="InterPro"/>
</dbReference>
<dbReference type="PANTHER" id="PTHR24223">
    <property type="entry name" value="ATP-BINDING CASSETTE SUB-FAMILY C"/>
    <property type="match status" value="1"/>
</dbReference>
<evidence type="ECO:0000256" key="7">
    <source>
        <dbReference type="SAM" id="Phobius"/>
    </source>
</evidence>
<evidence type="ECO:0000313" key="8">
    <source>
        <dbReference type="EMBL" id="KAF7290263.1"/>
    </source>
</evidence>
<evidence type="ECO:0000256" key="5">
    <source>
        <dbReference type="ARBA" id="ARBA00023136"/>
    </source>
</evidence>
<feature type="transmembrane region" description="Helical" evidence="7">
    <location>
        <begin position="276"/>
        <end position="297"/>
    </location>
</feature>
<feature type="transmembrane region" description="Helical" evidence="7">
    <location>
        <begin position="317"/>
        <end position="341"/>
    </location>
</feature>